<dbReference type="OrthoDB" id="345222at2"/>
<proteinExistence type="predicted"/>
<reference evidence="2 3" key="1">
    <citation type="submission" date="2017-09" db="EMBL/GenBank/DDBJ databases">
        <title>The Catabolism of 3,6-Dichlorosalicylic acid is Initiated by the Cytochrome P450 Monooxygenase DsmABC in Rhizorhabdus dicambivorans Ndbn-20.</title>
        <authorList>
            <person name="Na L."/>
        </authorList>
    </citation>
    <scope>NUCLEOTIDE SEQUENCE [LARGE SCALE GENOMIC DNA]</scope>
    <source>
        <strain evidence="2 3">Ndbn-20m</strain>
    </source>
</reference>
<keyword evidence="1" id="KW-0732">Signal</keyword>
<dbReference type="GO" id="GO:0006508">
    <property type="term" value="P:proteolysis"/>
    <property type="evidence" value="ECO:0007669"/>
    <property type="project" value="InterPro"/>
</dbReference>
<dbReference type="KEGG" id="rdi:CMV14_17395"/>
<dbReference type="AlphaFoldDB" id="A0A2A4FXZ6"/>
<dbReference type="Pfam" id="PF01650">
    <property type="entry name" value="Peptidase_C13"/>
    <property type="match status" value="1"/>
</dbReference>
<keyword evidence="3" id="KW-1185">Reference proteome</keyword>
<evidence type="ECO:0000313" key="3">
    <source>
        <dbReference type="Proteomes" id="UP000218934"/>
    </source>
</evidence>
<protein>
    <submittedName>
        <fullName evidence="2">Peptidase C13</fullName>
    </submittedName>
</protein>
<accession>A0A2A4FXZ6</accession>
<dbReference type="GO" id="GO:0008233">
    <property type="term" value="F:peptidase activity"/>
    <property type="evidence" value="ECO:0007669"/>
    <property type="project" value="InterPro"/>
</dbReference>
<dbReference type="EMBL" id="NWUF01000005">
    <property type="protein sequence ID" value="PCE43075.1"/>
    <property type="molecule type" value="Genomic_DNA"/>
</dbReference>
<comment type="caution">
    <text evidence="2">The sequence shown here is derived from an EMBL/GenBank/DDBJ whole genome shotgun (WGS) entry which is preliminary data.</text>
</comment>
<dbReference type="Proteomes" id="UP000218934">
    <property type="component" value="Unassembled WGS sequence"/>
</dbReference>
<feature type="chain" id="PRO_5012517278" evidence="1">
    <location>
        <begin position="22"/>
        <end position="310"/>
    </location>
</feature>
<sequence length="310" mass="33020">MKARLTAWLCFGLAASLAAPAPTGGQMSGRPAMQRPGSAAVTDLDRRRLADAADALAPQRPGTVDAYVVVAALDSDPVFAREAREAARVLARRYDAVGRTLLLAGFDGRNIDPLPRGSLETLETALNRVAKTMDPAEDALILYITAHGTPAGLAWRDQGDFLATLPPTWLDYVLKHGGLRNRLVMISPCFSGLFVPALATAEAVVITAAAADRTSFGCAAENDWTFFGDALVNHALRKNQPLATAFGEARTLIGNWETRGKLIPSDPQIAFGARAALWLHPIEMRMPRAPGLPVGRPATDAIDEAIAANH</sequence>
<dbReference type="InterPro" id="IPR001096">
    <property type="entry name" value="Peptidase_C13"/>
</dbReference>
<name>A0A2A4FXZ6_9SPHN</name>
<gene>
    <name evidence="2" type="ORF">COO09_07180</name>
</gene>
<evidence type="ECO:0000313" key="2">
    <source>
        <dbReference type="EMBL" id="PCE43075.1"/>
    </source>
</evidence>
<dbReference type="Gene3D" id="3.40.50.1460">
    <property type="match status" value="1"/>
</dbReference>
<evidence type="ECO:0000256" key="1">
    <source>
        <dbReference type="SAM" id="SignalP"/>
    </source>
</evidence>
<feature type="signal peptide" evidence="1">
    <location>
        <begin position="1"/>
        <end position="21"/>
    </location>
</feature>
<organism evidence="2 3">
    <name type="scientific">Rhizorhabdus dicambivorans</name>
    <dbReference type="NCBI Taxonomy" id="1850238"/>
    <lineage>
        <taxon>Bacteria</taxon>
        <taxon>Pseudomonadati</taxon>
        <taxon>Pseudomonadota</taxon>
        <taxon>Alphaproteobacteria</taxon>
        <taxon>Sphingomonadales</taxon>
        <taxon>Sphingomonadaceae</taxon>
        <taxon>Rhizorhabdus</taxon>
    </lineage>
</organism>